<evidence type="ECO:0000313" key="10">
    <source>
        <dbReference type="Proteomes" id="UP000320585"/>
    </source>
</evidence>
<dbReference type="GeneID" id="92715343"/>
<evidence type="ECO:0000313" key="9">
    <source>
        <dbReference type="EMBL" id="BBK24190.1"/>
    </source>
</evidence>
<evidence type="ECO:0000256" key="2">
    <source>
        <dbReference type="ARBA" id="ARBA00022692"/>
    </source>
</evidence>
<dbReference type="Gene3D" id="3.30.1490.480">
    <property type="entry name" value="Endolytic murein transglycosylase"/>
    <property type="match status" value="2"/>
</dbReference>
<evidence type="ECO:0000256" key="8">
    <source>
        <dbReference type="SAM" id="MobiDB-lite"/>
    </source>
</evidence>
<keyword evidence="6 7" id="KW-0961">Cell wall biogenesis/degradation</keyword>
<dbReference type="Proteomes" id="UP000320585">
    <property type="component" value="Chromosome"/>
</dbReference>
<dbReference type="CDD" id="cd08010">
    <property type="entry name" value="MltG_like"/>
    <property type="match status" value="1"/>
</dbReference>
<accession>A0A8D5A542</accession>
<dbReference type="HAMAP" id="MF_02065">
    <property type="entry name" value="MltG"/>
    <property type="match status" value="1"/>
</dbReference>
<keyword evidence="10" id="KW-1185">Reference proteome</keyword>
<comment type="similarity">
    <text evidence="7">Belongs to the transglycosylase MltG family.</text>
</comment>
<organism evidence="9 10">
    <name type="scientific">Dialister hominis</name>
    <dbReference type="NCBI Taxonomy" id="2582419"/>
    <lineage>
        <taxon>Bacteria</taxon>
        <taxon>Bacillati</taxon>
        <taxon>Bacillota</taxon>
        <taxon>Negativicutes</taxon>
        <taxon>Veillonellales</taxon>
        <taxon>Veillonellaceae</taxon>
        <taxon>Dialister</taxon>
    </lineage>
</organism>
<evidence type="ECO:0000256" key="5">
    <source>
        <dbReference type="ARBA" id="ARBA00023239"/>
    </source>
</evidence>
<evidence type="ECO:0000256" key="1">
    <source>
        <dbReference type="ARBA" id="ARBA00022475"/>
    </source>
</evidence>
<reference evidence="10" key="1">
    <citation type="submission" date="2019-05" db="EMBL/GenBank/DDBJ databases">
        <title>Complete genome sequencing of Dialister sp. strain 5BBH33.</title>
        <authorList>
            <person name="Sakamoto M."/>
            <person name="Murakami T."/>
            <person name="Mori H."/>
        </authorList>
    </citation>
    <scope>NUCLEOTIDE SEQUENCE [LARGE SCALE GENOMIC DNA]</scope>
    <source>
        <strain evidence="10">5BBH33</strain>
    </source>
</reference>
<protein>
    <recommendedName>
        <fullName evidence="7">Endolytic murein transglycosylase</fullName>
        <ecNumber evidence="7">4.2.2.29</ecNumber>
    </recommendedName>
    <alternativeName>
        <fullName evidence="7">Peptidoglycan lytic transglycosylase</fullName>
    </alternativeName>
    <alternativeName>
        <fullName evidence="7">Peptidoglycan polymerization terminase</fullName>
    </alternativeName>
</protein>
<dbReference type="GO" id="GO:0009252">
    <property type="term" value="P:peptidoglycan biosynthetic process"/>
    <property type="evidence" value="ECO:0007669"/>
    <property type="project" value="UniProtKB-UniRule"/>
</dbReference>
<sequence>MDDKKTNSGENKPEVKAPEISSPEKESPVDRIRHLTQKQMAALGCGLFALLILAGGFYFYAVDRPSLSGKVTISVPKEATGTYIADMLEKKGVIKSSEMFRFYMRILGDGTKLQSGVYSMHQGLSIREAAQELKSGKADTVTVTIPEGSTVRQMGEIFAKSGIAGTPDFVKEASTYGPLPYMYGPVAAPVKGEGFLFADTYSFPLDYTARQICDVMYKRTNEMLTPEIRREAEAKHMTLHDLITIASMVEREAKFKEDQVPIASVILKRLEVGMPLQIDATVQYALGAQKEELTVADTKIDSPYNTYIHPGLPPGPIGSPGMEAIRAVLKAQPGEYLYYVAKEDGHHVFTKTYDEHRAETETIYGSSS</sequence>
<dbReference type="RefSeq" id="WP_232518060.1">
    <property type="nucleotide sequence ID" value="NZ_AP019697.1"/>
</dbReference>
<dbReference type="EMBL" id="AP019697">
    <property type="protein sequence ID" value="BBK24190.1"/>
    <property type="molecule type" value="Genomic_DNA"/>
</dbReference>
<name>A0A8D5A542_9FIRM</name>
<dbReference type="GO" id="GO:0005886">
    <property type="term" value="C:plasma membrane"/>
    <property type="evidence" value="ECO:0007669"/>
    <property type="project" value="UniProtKB-SubCell"/>
</dbReference>
<dbReference type="EC" id="4.2.2.29" evidence="7"/>
<comment type="subcellular location">
    <subcellularLocation>
        <location evidence="7">Cell membrane</location>
        <topology evidence="7">Single-pass membrane protein</topology>
    </subcellularLocation>
</comment>
<feature type="transmembrane region" description="Helical" evidence="7">
    <location>
        <begin position="41"/>
        <end position="61"/>
    </location>
</feature>
<evidence type="ECO:0000256" key="3">
    <source>
        <dbReference type="ARBA" id="ARBA00022989"/>
    </source>
</evidence>
<evidence type="ECO:0000256" key="4">
    <source>
        <dbReference type="ARBA" id="ARBA00023136"/>
    </source>
</evidence>
<dbReference type="GO" id="GO:0071555">
    <property type="term" value="P:cell wall organization"/>
    <property type="evidence" value="ECO:0007669"/>
    <property type="project" value="UniProtKB-KW"/>
</dbReference>
<proteinExistence type="inferred from homology"/>
<feature type="region of interest" description="Disordered" evidence="8">
    <location>
        <begin position="1"/>
        <end position="29"/>
    </location>
</feature>
<dbReference type="KEGG" id="dho:Dia5BBH33_01250"/>
<keyword evidence="3 7" id="KW-1133">Transmembrane helix</keyword>
<dbReference type="PANTHER" id="PTHR30518:SF2">
    <property type="entry name" value="ENDOLYTIC MUREIN TRANSGLYCOSYLASE"/>
    <property type="match status" value="1"/>
</dbReference>
<keyword evidence="5 7" id="KW-0456">Lyase</keyword>
<comment type="function">
    <text evidence="7">Functions as a peptidoglycan terminase that cleaves nascent peptidoglycan strands endolytically to terminate their elongation.</text>
</comment>
<evidence type="ECO:0000256" key="7">
    <source>
        <dbReference type="HAMAP-Rule" id="MF_02065"/>
    </source>
</evidence>
<comment type="catalytic activity">
    <reaction evidence="7">
        <text>a peptidoglycan chain = a peptidoglycan chain with N-acetyl-1,6-anhydromuramyl-[peptide] at the reducing end + a peptidoglycan chain with N-acetylglucosamine at the non-reducing end.</text>
        <dbReference type="EC" id="4.2.2.29"/>
    </reaction>
</comment>
<dbReference type="AlphaFoldDB" id="A0A8D5A542"/>
<evidence type="ECO:0000256" key="6">
    <source>
        <dbReference type="ARBA" id="ARBA00023316"/>
    </source>
</evidence>
<gene>
    <name evidence="7" type="primary">mltG</name>
    <name evidence="9" type="ORF">Dia5BBH33_01250</name>
</gene>
<dbReference type="Gene3D" id="3.30.160.60">
    <property type="entry name" value="Classic Zinc Finger"/>
    <property type="match status" value="1"/>
</dbReference>
<dbReference type="Pfam" id="PF02618">
    <property type="entry name" value="YceG"/>
    <property type="match status" value="1"/>
</dbReference>
<dbReference type="NCBIfam" id="TIGR00247">
    <property type="entry name" value="endolytic transglycosylase MltG"/>
    <property type="match status" value="1"/>
</dbReference>
<keyword evidence="4 7" id="KW-0472">Membrane</keyword>
<dbReference type="InterPro" id="IPR003770">
    <property type="entry name" value="MLTG-like"/>
</dbReference>
<dbReference type="PANTHER" id="PTHR30518">
    <property type="entry name" value="ENDOLYTIC MUREIN TRANSGLYCOSYLASE"/>
    <property type="match status" value="1"/>
</dbReference>
<keyword evidence="2 7" id="KW-0812">Transmembrane</keyword>
<feature type="site" description="Important for catalytic activity" evidence="7">
    <location>
        <position position="252"/>
    </location>
</feature>
<keyword evidence="1 7" id="KW-1003">Cell membrane</keyword>
<dbReference type="GO" id="GO:0008932">
    <property type="term" value="F:lytic endotransglycosylase activity"/>
    <property type="evidence" value="ECO:0007669"/>
    <property type="project" value="UniProtKB-UniRule"/>
</dbReference>